<keyword evidence="2" id="KW-1185">Reference proteome</keyword>
<gene>
    <name evidence="1" type="ORF">EDC18_10844</name>
</gene>
<reference evidence="1 2" key="1">
    <citation type="submission" date="2019-03" db="EMBL/GenBank/DDBJ databases">
        <title>Genomic Encyclopedia of Type Strains, Phase IV (KMG-IV): sequencing the most valuable type-strain genomes for metagenomic binning, comparative biology and taxonomic classification.</title>
        <authorList>
            <person name="Goeker M."/>
        </authorList>
    </citation>
    <scope>NUCLEOTIDE SEQUENCE [LARGE SCALE GENOMIC DNA]</scope>
    <source>
        <strain evidence="1 2">DSM 24629</strain>
    </source>
</reference>
<dbReference type="Proteomes" id="UP000294902">
    <property type="component" value="Unassembled WGS sequence"/>
</dbReference>
<dbReference type="AlphaFoldDB" id="A0A4R3MNW6"/>
<dbReference type="RefSeq" id="WP_132253202.1">
    <property type="nucleotide sequence ID" value="NZ_SMAL01000008.1"/>
</dbReference>
<accession>A0A4R3MNW6</accession>
<protein>
    <submittedName>
        <fullName evidence="1">Uncharacterized protein</fullName>
    </submittedName>
</protein>
<dbReference type="EMBL" id="SMAL01000008">
    <property type="protein sequence ID" value="TCT13809.1"/>
    <property type="molecule type" value="Genomic_DNA"/>
</dbReference>
<comment type="caution">
    <text evidence="1">The sequence shown here is derived from an EMBL/GenBank/DDBJ whole genome shotgun (WGS) entry which is preliminary data.</text>
</comment>
<sequence length="70" mass="8120">MGIQRNIKQSLELSYSSLKEVKSYLNNAHQSINDEEMKSEIKDNIKTVNELITNCENITKTYEKQQGQNN</sequence>
<organism evidence="1 2">
    <name type="scientific">Natranaerovirga pectinivora</name>
    <dbReference type="NCBI Taxonomy" id="682400"/>
    <lineage>
        <taxon>Bacteria</taxon>
        <taxon>Bacillati</taxon>
        <taxon>Bacillota</taxon>
        <taxon>Clostridia</taxon>
        <taxon>Lachnospirales</taxon>
        <taxon>Natranaerovirgaceae</taxon>
        <taxon>Natranaerovirga</taxon>
    </lineage>
</organism>
<evidence type="ECO:0000313" key="1">
    <source>
        <dbReference type="EMBL" id="TCT13809.1"/>
    </source>
</evidence>
<dbReference type="OrthoDB" id="9929177at2"/>
<name>A0A4R3MNW6_9FIRM</name>
<evidence type="ECO:0000313" key="2">
    <source>
        <dbReference type="Proteomes" id="UP000294902"/>
    </source>
</evidence>
<proteinExistence type="predicted"/>